<dbReference type="InterPro" id="IPR036188">
    <property type="entry name" value="FAD/NAD-bd_sf"/>
</dbReference>
<dbReference type="Gene3D" id="3.50.50.60">
    <property type="entry name" value="FAD/NAD(P)-binding domain"/>
    <property type="match status" value="1"/>
</dbReference>
<evidence type="ECO:0000256" key="3">
    <source>
        <dbReference type="ARBA" id="ARBA00022630"/>
    </source>
</evidence>
<keyword evidence="8" id="KW-0812">Transmembrane</keyword>
<dbReference type="PANTHER" id="PTHR13789">
    <property type="entry name" value="MONOOXYGENASE"/>
    <property type="match status" value="1"/>
</dbReference>
<gene>
    <name evidence="10" type="ORF">UA08_06659</name>
</gene>
<keyword evidence="8" id="KW-0472">Membrane</keyword>
<dbReference type="InterPro" id="IPR002938">
    <property type="entry name" value="FAD-bd"/>
</dbReference>
<dbReference type="GO" id="GO:0004497">
    <property type="term" value="F:monooxygenase activity"/>
    <property type="evidence" value="ECO:0007669"/>
    <property type="project" value="UniProtKB-KW"/>
</dbReference>
<comment type="caution">
    <text evidence="10">The sequence shown here is derived from an EMBL/GenBank/DDBJ whole genome shotgun (WGS) entry which is preliminary data.</text>
</comment>
<evidence type="ECO:0000256" key="4">
    <source>
        <dbReference type="ARBA" id="ARBA00022827"/>
    </source>
</evidence>
<feature type="region of interest" description="Disordered" evidence="7">
    <location>
        <begin position="114"/>
        <end position="134"/>
    </location>
</feature>
<keyword evidence="8" id="KW-1133">Transmembrane helix</keyword>
<evidence type="ECO:0000256" key="7">
    <source>
        <dbReference type="SAM" id="MobiDB-lite"/>
    </source>
</evidence>
<keyword evidence="5" id="KW-0560">Oxidoreductase</keyword>
<evidence type="ECO:0000256" key="1">
    <source>
        <dbReference type="ARBA" id="ARBA00001974"/>
    </source>
</evidence>
<feature type="domain" description="FAD-binding" evidence="9">
    <location>
        <begin position="19"/>
        <end position="357"/>
    </location>
</feature>
<dbReference type="STRING" id="1441469.A0A225AIA8"/>
<dbReference type="Proteomes" id="UP000214365">
    <property type="component" value="Unassembled WGS sequence"/>
</dbReference>
<feature type="transmembrane region" description="Helical" evidence="8">
    <location>
        <begin position="16"/>
        <end position="34"/>
    </location>
</feature>
<keyword evidence="3" id="KW-0285">Flavoprotein</keyword>
<dbReference type="GeneID" id="31006414"/>
<dbReference type="AlphaFoldDB" id="A0A225AIA8"/>
<accession>A0A225AIA8</accession>
<protein>
    <recommendedName>
        <fullName evidence="9">FAD-binding domain-containing protein</fullName>
    </recommendedName>
</protein>
<evidence type="ECO:0000256" key="8">
    <source>
        <dbReference type="SAM" id="Phobius"/>
    </source>
</evidence>
<keyword evidence="4" id="KW-0274">FAD</keyword>
<dbReference type="OrthoDB" id="16820at2759"/>
<organism evidence="10 11">
    <name type="scientific">Talaromyces atroroseus</name>
    <dbReference type="NCBI Taxonomy" id="1441469"/>
    <lineage>
        <taxon>Eukaryota</taxon>
        <taxon>Fungi</taxon>
        <taxon>Dikarya</taxon>
        <taxon>Ascomycota</taxon>
        <taxon>Pezizomycotina</taxon>
        <taxon>Eurotiomycetes</taxon>
        <taxon>Eurotiomycetidae</taxon>
        <taxon>Eurotiales</taxon>
        <taxon>Trichocomaceae</taxon>
        <taxon>Talaromyces</taxon>
        <taxon>Talaromyces sect. Trachyspermi</taxon>
    </lineage>
</organism>
<keyword evidence="6" id="KW-0503">Monooxygenase</keyword>
<evidence type="ECO:0000313" key="11">
    <source>
        <dbReference type="Proteomes" id="UP000214365"/>
    </source>
</evidence>
<comment type="similarity">
    <text evidence="2">Belongs to the paxM FAD-dependent monooxygenase family.</text>
</comment>
<dbReference type="EMBL" id="LFMY01000010">
    <property type="protein sequence ID" value="OKL57964.1"/>
    <property type="molecule type" value="Genomic_DNA"/>
</dbReference>
<dbReference type="Pfam" id="PF01494">
    <property type="entry name" value="FAD_binding_3"/>
    <property type="match status" value="1"/>
</dbReference>
<evidence type="ECO:0000256" key="5">
    <source>
        <dbReference type="ARBA" id="ARBA00023002"/>
    </source>
</evidence>
<dbReference type="PRINTS" id="PR00420">
    <property type="entry name" value="RNGMNOXGNASE"/>
</dbReference>
<comment type="cofactor">
    <cofactor evidence="1">
        <name>FAD</name>
        <dbReference type="ChEBI" id="CHEBI:57692"/>
    </cofactor>
</comment>
<evidence type="ECO:0000256" key="2">
    <source>
        <dbReference type="ARBA" id="ARBA00007992"/>
    </source>
</evidence>
<evidence type="ECO:0000256" key="6">
    <source>
        <dbReference type="ARBA" id="ARBA00023033"/>
    </source>
</evidence>
<evidence type="ECO:0000259" key="9">
    <source>
        <dbReference type="Pfam" id="PF01494"/>
    </source>
</evidence>
<dbReference type="InterPro" id="IPR050493">
    <property type="entry name" value="FAD-dep_Monooxygenase_BioMet"/>
</dbReference>
<dbReference type="GO" id="GO:0071949">
    <property type="term" value="F:FAD binding"/>
    <property type="evidence" value="ECO:0007669"/>
    <property type="project" value="InterPro"/>
</dbReference>
<keyword evidence="11" id="KW-1185">Reference proteome</keyword>
<name>A0A225AIA8_TALAT</name>
<proteinExistence type="inferred from homology"/>
<reference evidence="10 11" key="1">
    <citation type="submission" date="2015-06" db="EMBL/GenBank/DDBJ databases">
        <title>Talaromyces atroroseus IBT 11181 draft genome.</title>
        <authorList>
            <person name="Rasmussen K.B."/>
            <person name="Rasmussen S."/>
            <person name="Petersen B."/>
            <person name="Sicheritz-Ponten T."/>
            <person name="Mortensen U.H."/>
            <person name="Thrane U."/>
        </authorList>
    </citation>
    <scope>NUCLEOTIDE SEQUENCE [LARGE SCALE GENOMIC DNA]</scope>
    <source>
        <strain evidence="10 11">IBT 11181</strain>
    </source>
</reference>
<sequence>MVSNKIYTVPQRGSPIGVSALIVGAGIAGLYAALELWRQGIDVQIIERAPARLTTGFEPTLWLGDGFTIAHQVIRSFRNWPYLAEKNKEIAFHPWVAWFNLKGEQLTEPRSIEDNAASQSQRDDKEGDSSQGLYRHSRPKFHLMLEKQLEETGLKVQYGKRVTRYFDGEPEGNKRPGVELDSGEVSEADLVIAADGIGSHSTKATLGYEARARSTGFAIYRATIPVEFVRSDSELMEKFDLLPNGHGLVQLWFGKTTQATWEANESWTKHVSPQQVIDDTTSKIEGWPDYVNRLISLTPDDRLIDFELVWRDPQPVWTSPSGRIVQIGDAAHTFFPASGNGANQGLEDAISLAKCLRIAGKEHVAEATKVHNKLRFERVSCLQKIGICSQASQYGQEGNKSASSVPKYVRALMASWIWKQDPEAYAAEKYHEALSALRDGVPFRNTNIPESHTYQPWTFEDILNEFKAKGDYELGDDGWWN</sequence>
<dbReference type="RefSeq" id="XP_020118085.1">
    <property type="nucleotide sequence ID" value="XM_020268960.1"/>
</dbReference>
<dbReference type="PANTHER" id="PTHR13789:SF315">
    <property type="entry name" value="FAD-DEPENDENT MONOOXYGENASE MDPD"/>
    <property type="match status" value="1"/>
</dbReference>
<evidence type="ECO:0000313" key="10">
    <source>
        <dbReference type="EMBL" id="OKL57964.1"/>
    </source>
</evidence>
<dbReference type="SUPFAM" id="SSF51905">
    <property type="entry name" value="FAD/NAD(P)-binding domain"/>
    <property type="match status" value="1"/>
</dbReference>